<protein>
    <recommendedName>
        <fullName evidence="4">t-SNARE coiled-coil homology domain-containing protein</fullName>
    </recommendedName>
</protein>
<evidence type="ECO:0000256" key="1">
    <source>
        <dbReference type="SAM" id="Coils"/>
    </source>
</evidence>
<dbReference type="Proteomes" id="UP000243688">
    <property type="component" value="Unassembled WGS sequence"/>
</dbReference>
<dbReference type="Gene3D" id="1.10.287.1490">
    <property type="match status" value="1"/>
</dbReference>
<comment type="caution">
    <text evidence="2">The sequence shown here is derived from an EMBL/GenBank/DDBJ whole genome shotgun (WGS) entry which is preliminary data.</text>
</comment>
<dbReference type="SUPFAM" id="SSF57997">
    <property type="entry name" value="Tropomyosin"/>
    <property type="match status" value="1"/>
</dbReference>
<sequence length="132" mass="15476">MNEQTVILRKVLESLDVLHAKVESMDRRLDAVQGEVVALRQEVHDLRKDMDDMRRDMDDMRKEMDDMRKDMDNMRRDMDARLTALHESVIHVERKVEAGYVGTLELSVRVRTLERRVDGVENDLSRIQVKAG</sequence>
<gene>
    <name evidence="2" type="ORF">BLM47_07395</name>
</gene>
<evidence type="ECO:0000313" key="2">
    <source>
        <dbReference type="EMBL" id="PDO10349.1"/>
    </source>
</evidence>
<feature type="coiled-coil region" evidence="1">
    <location>
        <begin position="22"/>
        <end position="77"/>
    </location>
</feature>
<reference evidence="2 3" key="1">
    <citation type="submission" date="2016-12" db="EMBL/GenBank/DDBJ databases">
        <title>Candidatus Reconcilibacillus cellulovorans genome.</title>
        <authorList>
            <person name="Kolinko S."/>
            <person name="Wu Y.-W."/>
            <person name="Tachea F."/>
            <person name="Denzel E."/>
            <person name="Hiras J."/>
            <person name="Baecker N."/>
            <person name="Chan L.J."/>
            <person name="Eichorst S.A."/>
            <person name="Frey D."/>
            <person name="Adams P.D."/>
            <person name="Pray T."/>
            <person name="Tanjore D."/>
            <person name="Petzold C.J."/>
            <person name="Gladden J.M."/>
            <person name="Simmons B.A."/>
            <person name="Singer S.W."/>
        </authorList>
    </citation>
    <scope>NUCLEOTIDE SEQUENCE [LARGE SCALE GENOMIC DNA]</scope>
    <source>
        <strain evidence="2">JTherm</strain>
    </source>
</reference>
<proteinExistence type="predicted"/>
<dbReference type="EMBL" id="MOXJ01000015">
    <property type="protein sequence ID" value="PDO10349.1"/>
    <property type="molecule type" value="Genomic_DNA"/>
</dbReference>
<evidence type="ECO:0000313" key="3">
    <source>
        <dbReference type="Proteomes" id="UP000243688"/>
    </source>
</evidence>
<accession>A0A2A6E0K8</accession>
<evidence type="ECO:0008006" key="4">
    <source>
        <dbReference type="Google" id="ProtNLM"/>
    </source>
</evidence>
<keyword evidence="1" id="KW-0175">Coiled coil</keyword>
<name>A0A2A6E0K8_9BACL</name>
<organism evidence="2 3">
    <name type="scientific">Candidatus Reconcilbacillus cellulovorans</name>
    <dbReference type="NCBI Taxonomy" id="1906605"/>
    <lineage>
        <taxon>Bacteria</taxon>
        <taxon>Bacillati</taxon>
        <taxon>Bacillota</taxon>
        <taxon>Bacilli</taxon>
        <taxon>Bacillales</taxon>
        <taxon>Paenibacillaceae</taxon>
        <taxon>Candidatus Reconcilbacillus</taxon>
    </lineage>
</organism>
<dbReference type="AlphaFoldDB" id="A0A2A6E0K8"/>